<dbReference type="InterPro" id="IPR010982">
    <property type="entry name" value="Lambda_DNA-bd_dom_sf"/>
</dbReference>
<dbReference type="InterPro" id="IPR046335">
    <property type="entry name" value="LacI/GalR-like_sensor"/>
</dbReference>
<organism evidence="5 6">
    <name type="scientific">Paenibacillus agri</name>
    <dbReference type="NCBI Taxonomy" id="2744309"/>
    <lineage>
        <taxon>Bacteria</taxon>
        <taxon>Bacillati</taxon>
        <taxon>Bacillota</taxon>
        <taxon>Bacilli</taxon>
        <taxon>Bacillales</taxon>
        <taxon>Paenibacillaceae</taxon>
        <taxon>Paenibacillus</taxon>
    </lineage>
</organism>
<dbReference type="InterPro" id="IPR000843">
    <property type="entry name" value="HTH_LacI"/>
</dbReference>
<keyword evidence="3" id="KW-0804">Transcription</keyword>
<evidence type="ECO:0000256" key="3">
    <source>
        <dbReference type="ARBA" id="ARBA00023163"/>
    </source>
</evidence>
<dbReference type="SUPFAM" id="SSF53822">
    <property type="entry name" value="Periplasmic binding protein-like I"/>
    <property type="match status" value="1"/>
</dbReference>
<keyword evidence="6" id="KW-1185">Reference proteome</keyword>
<keyword evidence="2" id="KW-0238">DNA-binding</keyword>
<dbReference type="PANTHER" id="PTHR30146">
    <property type="entry name" value="LACI-RELATED TRANSCRIPTIONAL REPRESSOR"/>
    <property type="match status" value="1"/>
</dbReference>
<dbReference type="PRINTS" id="PR00036">
    <property type="entry name" value="HTHLACI"/>
</dbReference>
<dbReference type="PROSITE" id="PS00356">
    <property type="entry name" value="HTH_LACI_1"/>
    <property type="match status" value="1"/>
</dbReference>
<dbReference type="CDD" id="cd01544">
    <property type="entry name" value="PBP1_GalR"/>
    <property type="match status" value="1"/>
</dbReference>
<dbReference type="SUPFAM" id="SSF47413">
    <property type="entry name" value="lambda repressor-like DNA-binding domains"/>
    <property type="match status" value="1"/>
</dbReference>
<evidence type="ECO:0000256" key="2">
    <source>
        <dbReference type="ARBA" id="ARBA00023125"/>
    </source>
</evidence>
<dbReference type="EMBL" id="JABWCS010000211">
    <property type="protein sequence ID" value="NUU61853.1"/>
    <property type="molecule type" value="Genomic_DNA"/>
</dbReference>
<dbReference type="Proteomes" id="UP000564806">
    <property type="component" value="Unassembled WGS sequence"/>
</dbReference>
<evidence type="ECO:0000256" key="1">
    <source>
        <dbReference type="ARBA" id="ARBA00023015"/>
    </source>
</evidence>
<dbReference type="Gene3D" id="3.40.50.2300">
    <property type="match status" value="2"/>
</dbReference>
<dbReference type="Gene3D" id="1.10.260.40">
    <property type="entry name" value="lambda repressor-like DNA-binding domains"/>
    <property type="match status" value="1"/>
</dbReference>
<reference evidence="5" key="1">
    <citation type="submission" date="2020-06" db="EMBL/GenBank/DDBJ databases">
        <title>Paenibacillus sp. nov., isolated from soil.</title>
        <authorList>
            <person name="Seo Y.L."/>
        </authorList>
    </citation>
    <scope>NUCLEOTIDE SEQUENCE [LARGE SCALE GENOMIC DNA]</scope>
    <source>
        <strain evidence="5">JW14</strain>
    </source>
</reference>
<evidence type="ECO:0000313" key="6">
    <source>
        <dbReference type="Proteomes" id="UP000564806"/>
    </source>
</evidence>
<dbReference type="PANTHER" id="PTHR30146:SF149">
    <property type="entry name" value="HTH-TYPE TRANSCRIPTIONAL REGULATOR EBGR"/>
    <property type="match status" value="1"/>
</dbReference>
<dbReference type="RefSeq" id="WP_175372345.1">
    <property type="nucleotide sequence ID" value="NZ_JABWCS010000211.1"/>
</dbReference>
<proteinExistence type="predicted"/>
<name>A0A850EKH9_9BACL</name>
<comment type="caution">
    <text evidence="5">The sequence shown here is derived from an EMBL/GenBank/DDBJ whole genome shotgun (WGS) entry which is preliminary data.</text>
</comment>
<feature type="domain" description="HTH lacI-type" evidence="4">
    <location>
        <begin position="2"/>
        <end position="58"/>
    </location>
</feature>
<dbReference type="AlphaFoldDB" id="A0A850EKH9"/>
<dbReference type="CDD" id="cd01392">
    <property type="entry name" value="HTH_LacI"/>
    <property type="match status" value="1"/>
</dbReference>
<evidence type="ECO:0000259" key="4">
    <source>
        <dbReference type="PROSITE" id="PS50932"/>
    </source>
</evidence>
<protein>
    <submittedName>
        <fullName evidence="5">Substrate-binding domain-containing protein</fullName>
    </submittedName>
</protein>
<dbReference type="Pfam" id="PF13377">
    <property type="entry name" value="Peripla_BP_3"/>
    <property type="match status" value="1"/>
</dbReference>
<evidence type="ECO:0000313" key="5">
    <source>
        <dbReference type="EMBL" id="NUU61853.1"/>
    </source>
</evidence>
<accession>A0A850EKH9</accession>
<dbReference type="SMART" id="SM00354">
    <property type="entry name" value="HTH_LACI"/>
    <property type="match status" value="1"/>
</dbReference>
<dbReference type="Pfam" id="PF00356">
    <property type="entry name" value="LacI"/>
    <property type="match status" value="1"/>
</dbReference>
<dbReference type="GO" id="GO:0000976">
    <property type="term" value="F:transcription cis-regulatory region binding"/>
    <property type="evidence" value="ECO:0007669"/>
    <property type="project" value="TreeGrafter"/>
</dbReference>
<dbReference type="GO" id="GO:0003700">
    <property type="term" value="F:DNA-binding transcription factor activity"/>
    <property type="evidence" value="ECO:0007669"/>
    <property type="project" value="TreeGrafter"/>
</dbReference>
<gene>
    <name evidence="5" type="ORF">HPT30_16025</name>
</gene>
<dbReference type="InterPro" id="IPR028082">
    <property type="entry name" value="Peripla_BP_I"/>
</dbReference>
<keyword evidence="1" id="KW-0805">Transcription regulation</keyword>
<dbReference type="PROSITE" id="PS50932">
    <property type="entry name" value="HTH_LACI_2"/>
    <property type="match status" value="1"/>
</dbReference>
<sequence length="336" mass="37746">MATIRDIAKLAGVSSVTVSRVLNKDNTLSVSEETRQRILAIAEEMNYQTPRSRRAASSKETPEASEYSNIKIGTVMFLTENQEEDDHYFHAIRQGVEKECVASGIRTADIFRMELFESPKMDFGDVDGVIFIDRSYDFNIQNVRTLKHVVFVDSAPDVESFDSVVIDFERVAKLALDHLFDLGHTKIGYIGGNRTYGKDQRQFYFERYMKEKELLNPEHVYMGGWWIPEGNRLMKEAISKGDLPTAFFVANDALAIGAIHAVKEAGLRVPEDVAIVGFNDIDMAEYTSPPLTTIRSQPELMGRMAVKLLIDQIKGREAPVQVVVPAKLIVRNSCGS</sequence>